<evidence type="ECO:0008006" key="4">
    <source>
        <dbReference type="Google" id="ProtNLM"/>
    </source>
</evidence>
<comment type="caution">
    <text evidence="2">The sequence shown here is derived from an EMBL/GenBank/DDBJ whole genome shotgun (WGS) entry which is preliminary data.</text>
</comment>
<dbReference type="AlphaFoldDB" id="A0A7X5ZVG0"/>
<feature type="signal peptide" evidence="1">
    <location>
        <begin position="1"/>
        <end position="21"/>
    </location>
</feature>
<dbReference type="GO" id="GO:0005576">
    <property type="term" value="C:extracellular region"/>
    <property type="evidence" value="ECO:0007669"/>
    <property type="project" value="TreeGrafter"/>
</dbReference>
<evidence type="ECO:0000256" key="1">
    <source>
        <dbReference type="SAM" id="SignalP"/>
    </source>
</evidence>
<dbReference type="Proteomes" id="UP000564677">
    <property type="component" value="Unassembled WGS sequence"/>
</dbReference>
<name>A0A7X5ZVG0_9SPHN</name>
<dbReference type="PANTHER" id="PTHR37549:SF1">
    <property type="entry name" value="LIPOPROTEIN LPRI"/>
    <property type="match status" value="1"/>
</dbReference>
<proteinExistence type="predicted"/>
<protein>
    <recommendedName>
        <fullName evidence="4">Lysozyme inhibitor LprI N-terminal domain-containing protein</fullName>
    </recommendedName>
</protein>
<evidence type="ECO:0000313" key="3">
    <source>
        <dbReference type="Proteomes" id="UP000564677"/>
    </source>
</evidence>
<dbReference type="PANTHER" id="PTHR37549">
    <property type="entry name" value="LIPOPROTEIN LPRI"/>
    <property type="match status" value="1"/>
</dbReference>
<keyword evidence="3" id="KW-1185">Reference proteome</keyword>
<sequence length="230" mass="24987">MIRIAGFGLFALFLAFFGLHAASPPQSASFDCARASHPLERTICASPKLRALDGEVAALYKAKLALLFDKQGFRGQQRDWQQILRTRCAKTCDPASVERDYAVQRDSLRSFNEELWEASYKTADVAQLTINHIDANQFDFALNRDLEGKALCKLPASDGEAGAIATLASPAKASWSAGACRIDFILTRDAGGHVTRIDTAASAGCKRYCTGNYGLSDTFLPANSWVASNQ</sequence>
<dbReference type="InterPro" id="IPR052755">
    <property type="entry name" value="Lysozyme_Inhibitor_LprI"/>
</dbReference>
<accession>A0A7X5ZVG0</accession>
<dbReference type="EMBL" id="JAASQV010000001">
    <property type="protein sequence ID" value="NIJ64709.1"/>
    <property type="molecule type" value="Genomic_DNA"/>
</dbReference>
<gene>
    <name evidence="2" type="ORF">FHR20_001640</name>
</gene>
<dbReference type="RefSeq" id="WP_167299034.1">
    <property type="nucleotide sequence ID" value="NZ_JAASQV010000001.1"/>
</dbReference>
<feature type="chain" id="PRO_5030989177" description="Lysozyme inhibitor LprI N-terminal domain-containing protein" evidence="1">
    <location>
        <begin position="22"/>
        <end position="230"/>
    </location>
</feature>
<keyword evidence="1" id="KW-0732">Signal</keyword>
<organism evidence="2 3">
    <name type="scientific">Sphingomonas leidyi</name>
    <dbReference type="NCBI Taxonomy" id="68569"/>
    <lineage>
        <taxon>Bacteria</taxon>
        <taxon>Pseudomonadati</taxon>
        <taxon>Pseudomonadota</taxon>
        <taxon>Alphaproteobacteria</taxon>
        <taxon>Sphingomonadales</taxon>
        <taxon>Sphingomonadaceae</taxon>
        <taxon>Sphingomonas</taxon>
    </lineage>
</organism>
<reference evidence="2 3" key="1">
    <citation type="submission" date="2020-03" db="EMBL/GenBank/DDBJ databases">
        <title>Genomic Encyclopedia of Type Strains, Phase IV (KMG-IV): sequencing the most valuable type-strain genomes for metagenomic binning, comparative biology and taxonomic classification.</title>
        <authorList>
            <person name="Goeker M."/>
        </authorList>
    </citation>
    <scope>NUCLEOTIDE SEQUENCE [LARGE SCALE GENOMIC DNA]</scope>
    <source>
        <strain evidence="2 3">DSM 4733</strain>
    </source>
</reference>
<evidence type="ECO:0000313" key="2">
    <source>
        <dbReference type="EMBL" id="NIJ64709.1"/>
    </source>
</evidence>